<dbReference type="RefSeq" id="WP_310030150.1">
    <property type="nucleotide sequence ID" value="NZ_JAVIZN010000002.1"/>
</dbReference>
<accession>A0ABD5C9E6</accession>
<keyword evidence="1" id="KW-0472">Membrane</keyword>
<feature type="transmembrane region" description="Helical" evidence="1">
    <location>
        <begin position="12"/>
        <end position="32"/>
    </location>
</feature>
<gene>
    <name evidence="2" type="ORF">QF025_000616</name>
</gene>
<comment type="caution">
    <text evidence="2">The sequence shown here is derived from an EMBL/GenBank/DDBJ whole genome shotgun (WGS) entry which is preliminary data.</text>
</comment>
<keyword evidence="1" id="KW-1133">Transmembrane helix</keyword>
<keyword evidence="1" id="KW-0812">Transmembrane</keyword>
<dbReference type="EMBL" id="JAVIZN010000002">
    <property type="protein sequence ID" value="MDR6201896.1"/>
    <property type="molecule type" value="Genomic_DNA"/>
</dbReference>
<dbReference type="Proteomes" id="UP001245184">
    <property type="component" value="Unassembled WGS sequence"/>
</dbReference>
<evidence type="ECO:0000313" key="2">
    <source>
        <dbReference type="EMBL" id="MDR6201896.1"/>
    </source>
</evidence>
<protein>
    <submittedName>
        <fullName evidence="2">Uncharacterized protein</fullName>
    </submittedName>
</protein>
<organism evidence="2 3">
    <name type="scientific">Paraburkholderia graminis</name>
    <dbReference type="NCBI Taxonomy" id="60548"/>
    <lineage>
        <taxon>Bacteria</taxon>
        <taxon>Pseudomonadati</taxon>
        <taxon>Pseudomonadota</taxon>
        <taxon>Betaproteobacteria</taxon>
        <taxon>Burkholderiales</taxon>
        <taxon>Burkholderiaceae</taxon>
        <taxon>Paraburkholderia</taxon>
    </lineage>
</organism>
<evidence type="ECO:0000313" key="3">
    <source>
        <dbReference type="Proteomes" id="UP001245184"/>
    </source>
</evidence>
<reference evidence="2 3" key="1">
    <citation type="submission" date="2023-08" db="EMBL/GenBank/DDBJ databases">
        <title>Genome sequencing of plant associated microbes to promote plant fitness in Sorghum bicolor and Oryza sativa.</title>
        <authorList>
            <person name="Coleman-Derr D."/>
        </authorList>
    </citation>
    <scope>NUCLEOTIDE SEQUENCE [LARGE SCALE GENOMIC DNA]</scope>
    <source>
        <strain evidence="2 3">SLBN-33</strain>
    </source>
</reference>
<sequence length="47" mass="4968">MLNNNSPFESLAAFAIVFASGILSTVALGKYIEKVRRDAQIAAARAA</sequence>
<proteinExistence type="predicted"/>
<evidence type="ECO:0000256" key="1">
    <source>
        <dbReference type="SAM" id="Phobius"/>
    </source>
</evidence>
<name>A0ABD5C9E6_9BURK</name>
<dbReference type="AlphaFoldDB" id="A0ABD5C9E6"/>